<evidence type="ECO:0000313" key="1">
    <source>
        <dbReference type="EMBL" id="KII73109.1"/>
    </source>
</evidence>
<evidence type="ECO:0000313" key="2">
    <source>
        <dbReference type="Proteomes" id="UP000031668"/>
    </source>
</evidence>
<accession>A0A0C2J5R7</accession>
<proteinExistence type="predicted"/>
<comment type="caution">
    <text evidence="1">The sequence shown here is derived from an EMBL/GenBank/DDBJ whole genome shotgun (WGS) entry which is preliminary data.</text>
</comment>
<keyword evidence="2" id="KW-1185">Reference proteome</keyword>
<sequence length="364" mass="42289">MEPFEVSIDFLKGSVGLAESSIGYSYASITAFNQFISRALNYQLIFSQMRIETLALTLINVKRTLIATLFFHMIKIADLNNNSFYSYEEVRGTESFHIDIVEQTIECMNNGRPLTFCFHYHSFDDFMNCIPEPKLKNELEQQYSAIIPKEYLFSEINNKRNSMEEEMCVSHLHGDITLFFSDAMEHRALTGLLNDKWRELLLNLSKRHFMAPMHYIHAYCDASYISDRLAYQAVSYLIRAKRNAANYTIEYDIQENFARDSKQQLATRMVSMFYDMKNHHRPDVLLLLPRLIKSHLPIDSKSTKSIVQFVQLLSMQIRLSGDARQSLKTEDVLDELPFDPINETIEEVNCPCAPPRHANAFLEQ</sequence>
<organism evidence="1 2">
    <name type="scientific">Thelohanellus kitauei</name>
    <name type="common">Myxosporean</name>
    <dbReference type="NCBI Taxonomy" id="669202"/>
    <lineage>
        <taxon>Eukaryota</taxon>
        <taxon>Metazoa</taxon>
        <taxon>Cnidaria</taxon>
        <taxon>Myxozoa</taxon>
        <taxon>Myxosporea</taxon>
        <taxon>Bivalvulida</taxon>
        <taxon>Platysporina</taxon>
        <taxon>Myxobolidae</taxon>
        <taxon>Thelohanellus</taxon>
    </lineage>
</organism>
<gene>
    <name evidence="1" type="ORF">RF11_03604</name>
</gene>
<reference evidence="1 2" key="1">
    <citation type="journal article" date="2014" name="Genome Biol. Evol.">
        <title>The genome of the myxosporean Thelohanellus kitauei shows adaptations to nutrient acquisition within its fish host.</title>
        <authorList>
            <person name="Yang Y."/>
            <person name="Xiong J."/>
            <person name="Zhou Z."/>
            <person name="Huo F."/>
            <person name="Miao W."/>
            <person name="Ran C."/>
            <person name="Liu Y."/>
            <person name="Zhang J."/>
            <person name="Feng J."/>
            <person name="Wang M."/>
            <person name="Wang M."/>
            <person name="Wang L."/>
            <person name="Yao B."/>
        </authorList>
    </citation>
    <scope>NUCLEOTIDE SEQUENCE [LARGE SCALE GENOMIC DNA]</scope>
    <source>
        <strain evidence="1">Wuqing</strain>
    </source>
</reference>
<dbReference type="EMBL" id="JWZT01000994">
    <property type="protein sequence ID" value="KII73109.1"/>
    <property type="molecule type" value="Genomic_DNA"/>
</dbReference>
<name>A0A0C2J5R7_THEKT</name>
<protein>
    <submittedName>
        <fullName evidence="1">Uncharacterized protein</fullName>
    </submittedName>
</protein>
<dbReference type="Proteomes" id="UP000031668">
    <property type="component" value="Unassembled WGS sequence"/>
</dbReference>
<dbReference type="AlphaFoldDB" id="A0A0C2J5R7"/>